<gene>
    <name evidence="2" type="ORF">g.29980</name>
</gene>
<feature type="non-terminal residue" evidence="2">
    <location>
        <position position="1"/>
    </location>
</feature>
<keyword evidence="1" id="KW-0472">Membrane</keyword>
<dbReference type="PANTHER" id="PTHR36694:SF11">
    <property type="entry name" value="LP21121P-RELATED"/>
    <property type="match status" value="1"/>
</dbReference>
<feature type="transmembrane region" description="Helical" evidence="1">
    <location>
        <begin position="66"/>
        <end position="93"/>
    </location>
</feature>
<organism evidence="2">
    <name type="scientific">Homalodisca liturata</name>
    <dbReference type="NCBI Taxonomy" id="320908"/>
    <lineage>
        <taxon>Eukaryota</taxon>
        <taxon>Metazoa</taxon>
        <taxon>Ecdysozoa</taxon>
        <taxon>Arthropoda</taxon>
        <taxon>Hexapoda</taxon>
        <taxon>Insecta</taxon>
        <taxon>Pterygota</taxon>
        <taxon>Neoptera</taxon>
        <taxon>Paraneoptera</taxon>
        <taxon>Hemiptera</taxon>
        <taxon>Auchenorrhyncha</taxon>
        <taxon>Membracoidea</taxon>
        <taxon>Cicadellidae</taxon>
        <taxon>Cicadellinae</taxon>
        <taxon>Proconiini</taxon>
        <taxon>Homalodisca</taxon>
    </lineage>
</organism>
<feature type="transmembrane region" description="Helical" evidence="1">
    <location>
        <begin position="139"/>
        <end position="159"/>
    </location>
</feature>
<protein>
    <submittedName>
        <fullName evidence="2">Uncharacterized protein</fullName>
    </submittedName>
</protein>
<accession>A0A1B6HT99</accession>
<dbReference type="PANTHER" id="PTHR36694">
    <property type="entry name" value="PASIFLORA 1, ISOFORM A-RELATED"/>
    <property type="match status" value="1"/>
</dbReference>
<evidence type="ECO:0000256" key="1">
    <source>
        <dbReference type="SAM" id="Phobius"/>
    </source>
</evidence>
<evidence type="ECO:0000313" key="2">
    <source>
        <dbReference type="EMBL" id="JAS77879.1"/>
    </source>
</evidence>
<feature type="transmembrane region" description="Helical" evidence="1">
    <location>
        <begin position="105"/>
        <end position="133"/>
    </location>
</feature>
<reference evidence="2" key="1">
    <citation type="submission" date="2015-11" db="EMBL/GenBank/DDBJ databases">
        <title>De novo transcriptome assembly of four potential Pierce s Disease insect vectors from Arizona vineyards.</title>
        <authorList>
            <person name="Tassone E.E."/>
        </authorList>
    </citation>
    <scope>NUCLEOTIDE SEQUENCE</scope>
</reference>
<feature type="transmembrane region" description="Helical" evidence="1">
    <location>
        <begin position="37"/>
        <end position="60"/>
    </location>
</feature>
<dbReference type="AlphaFoldDB" id="A0A1B6HT99"/>
<name>A0A1B6HT99_9HEMI</name>
<dbReference type="EMBL" id="GECU01029827">
    <property type="protein sequence ID" value="JAS77879.1"/>
    <property type="molecule type" value="Transcribed_RNA"/>
</dbReference>
<keyword evidence="1" id="KW-0812">Transmembrane</keyword>
<proteinExistence type="predicted"/>
<dbReference type="Pfam" id="PF15860">
    <property type="entry name" value="DUF4728"/>
    <property type="match status" value="1"/>
</dbReference>
<keyword evidence="1" id="KW-1133">Transmembrane helix</keyword>
<sequence length="174" mass="19712">ELKHKPKKKNRHCCNMRKVPELQTCCGFVSLRSGSKLFGFISLIGSLFICLECACAIILFHVHPQFITTAVGALAVELLVHIVHSVTSVFLLLGVYQDKPNLMFWWLITAVLIFVLEAFLLPSLLIRALTLFVSFDQDYKMICITLLMTIDDVYGWLVVHSYHRKLTAQGTDVV</sequence>
<dbReference type="InterPro" id="IPR031720">
    <property type="entry name" value="DUF4728"/>
</dbReference>